<reference evidence="1" key="1">
    <citation type="journal article" date="2018" name="Genome Biol.">
        <title>SKESA: strategic k-mer extension for scrupulous assemblies.</title>
        <authorList>
            <person name="Souvorov A."/>
            <person name="Agarwala R."/>
            <person name="Lipman D.J."/>
        </authorList>
    </citation>
    <scope>NUCLEOTIDE SEQUENCE</scope>
    <source>
        <strain evidence="1">BCW_3452</strain>
    </source>
</reference>
<reference evidence="1" key="2">
    <citation type="submission" date="2019-01" db="EMBL/GenBank/DDBJ databases">
        <authorList>
            <consortium name="NCBI Pathogen Detection Project"/>
        </authorList>
    </citation>
    <scope>NUCLEOTIDE SEQUENCE</scope>
    <source>
        <strain evidence="1">BCW_3452</strain>
    </source>
</reference>
<dbReference type="Proteomes" id="UP000863257">
    <property type="component" value="Unassembled WGS sequence"/>
</dbReference>
<dbReference type="AlphaFoldDB" id="A0A8H9K6X5"/>
<proteinExistence type="predicted"/>
<gene>
    <name evidence="1" type="ORF">I7730_00415</name>
</gene>
<organism evidence="1 2">
    <name type="scientific">Vibrio vulnificus</name>
    <dbReference type="NCBI Taxonomy" id="672"/>
    <lineage>
        <taxon>Bacteria</taxon>
        <taxon>Pseudomonadati</taxon>
        <taxon>Pseudomonadota</taxon>
        <taxon>Gammaproteobacteria</taxon>
        <taxon>Vibrionales</taxon>
        <taxon>Vibrionaceae</taxon>
        <taxon>Vibrio</taxon>
    </lineage>
</organism>
<evidence type="ECO:0000313" key="2">
    <source>
        <dbReference type="Proteomes" id="UP000863257"/>
    </source>
</evidence>
<comment type="caution">
    <text evidence="1">The sequence shown here is derived from an EMBL/GenBank/DDBJ whole genome shotgun (WGS) entry which is preliminary data.</text>
</comment>
<evidence type="ECO:0000313" key="1">
    <source>
        <dbReference type="EMBL" id="HAS8538262.1"/>
    </source>
</evidence>
<dbReference type="EMBL" id="DACRBY010000001">
    <property type="protein sequence ID" value="HAS8538262.1"/>
    <property type="molecule type" value="Genomic_DNA"/>
</dbReference>
<sequence>MNNNPTPKSNCNPSNKPNLNLSFLSISESAIRSADLQTFFCEMIATKDSLILANQEHSISELEKLLFLPSGYIECIRGIWDPNKGAQVVIDLLCPILGNRLSITVIKKISDGYLIFISKYRSDLNAQPDQYYTEGSVKNTLGIQESVLNFRFTVVMGFSVLIGERNSIHLHQKYSGISVEAFNTLGGVSETMSFCGNMVSSTNSLEEAKATCKRLQSLGFVVGAITNHKDRYQVMSALPSGFPACPASIANLLEKELSIQMGVLPEFTGFIMQIQPMITRIKAKINFEITMHNSEELEAMKSLLRSSSLVFSEEKDSLVTTKLLIERVQRSPVW</sequence>
<protein>
    <submittedName>
        <fullName evidence="1">Uncharacterized protein</fullName>
    </submittedName>
</protein>
<accession>A0A8H9K6X5</accession>
<name>A0A8H9K6X5_VIBVL</name>